<dbReference type="Pfam" id="PF13683">
    <property type="entry name" value="rve_3"/>
    <property type="match status" value="1"/>
</dbReference>
<dbReference type="InterPro" id="IPR036397">
    <property type="entry name" value="RNaseH_sf"/>
</dbReference>
<dbReference type="AlphaFoldDB" id="A0A8B6M733"/>
<dbReference type="PANTHER" id="PTHR35004">
    <property type="entry name" value="TRANSPOSASE RV3428C-RELATED"/>
    <property type="match status" value="1"/>
</dbReference>
<dbReference type="PANTHER" id="PTHR35004:SF7">
    <property type="entry name" value="INTEGRASE PROTEIN"/>
    <property type="match status" value="1"/>
</dbReference>
<organism evidence="2 3">
    <name type="scientific">Methylocella tundrae</name>
    <dbReference type="NCBI Taxonomy" id="227605"/>
    <lineage>
        <taxon>Bacteria</taxon>
        <taxon>Pseudomonadati</taxon>
        <taxon>Pseudomonadota</taxon>
        <taxon>Alphaproteobacteria</taxon>
        <taxon>Hyphomicrobiales</taxon>
        <taxon>Beijerinckiaceae</taxon>
        <taxon>Methylocella</taxon>
    </lineage>
</organism>
<dbReference type="GO" id="GO:0015074">
    <property type="term" value="P:DNA integration"/>
    <property type="evidence" value="ECO:0007669"/>
    <property type="project" value="InterPro"/>
</dbReference>
<reference evidence="2 3" key="1">
    <citation type="submission" date="2019-05" db="EMBL/GenBank/DDBJ databases">
        <authorList>
            <person name="Farhan Ul Haque M."/>
        </authorList>
    </citation>
    <scope>NUCLEOTIDE SEQUENCE [LARGE SCALE GENOMIC DNA]</scope>
    <source>
        <strain evidence="2">2</strain>
    </source>
</reference>
<dbReference type="InterPro" id="IPR001584">
    <property type="entry name" value="Integrase_cat-core"/>
</dbReference>
<proteinExistence type="predicted"/>
<dbReference type="SUPFAM" id="SSF53098">
    <property type="entry name" value="Ribonuclease H-like"/>
    <property type="match status" value="1"/>
</dbReference>
<feature type="domain" description="Integrase catalytic" evidence="1">
    <location>
        <begin position="40"/>
        <end position="215"/>
    </location>
</feature>
<sequence length="235" mass="26789">MGCLRDSIPKLTRSSLHRCLVRHGVSRLPASETMTKRGRFAETTIGYVHIDSCELRHADGKIHMFLAIDSVSKFTFVEFYEKAGKMNAAAFLEHAIEAFPYKIHTVLTDNGIAFADLPKNRTGPNSVFVGLHIFGRTCVQNGITHKLTKPYHPWTNGQAERMNRTIKDATIKAFHYLDIESLKAHVLAFVKTYNFAKHLKALRWKTPFEVIAHAWTTNPSIFRINPRYLIPRPNT</sequence>
<protein>
    <submittedName>
        <fullName evidence="2">Integrase catalytic region</fullName>
    </submittedName>
</protein>
<comment type="caution">
    <text evidence="2">The sequence shown here is derived from an EMBL/GenBank/DDBJ whole genome shotgun (WGS) entry which is preliminary data.</text>
</comment>
<gene>
    <name evidence="2" type="ORF">MPC4_260044</name>
</gene>
<name>A0A8B6M733_METTU</name>
<dbReference type="InterPro" id="IPR012337">
    <property type="entry name" value="RNaseH-like_sf"/>
</dbReference>
<evidence type="ECO:0000313" key="3">
    <source>
        <dbReference type="Proteomes" id="UP000485880"/>
    </source>
</evidence>
<keyword evidence="3" id="KW-1185">Reference proteome</keyword>
<dbReference type="EMBL" id="CABFMQ020000083">
    <property type="protein sequence ID" value="VTZ50607.1"/>
    <property type="molecule type" value="Genomic_DNA"/>
</dbReference>
<dbReference type="Proteomes" id="UP000485880">
    <property type="component" value="Unassembled WGS sequence"/>
</dbReference>
<dbReference type="PROSITE" id="PS50994">
    <property type="entry name" value="INTEGRASE"/>
    <property type="match status" value="1"/>
</dbReference>
<dbReference type="Gene3D" id="3.30.420.10">
    <property type="entry name" value="Ribonuclease H-like superfamily/Ribonuclease H"/>
    <property type="match status" value="1"/>
</dbReference>
<accession>A0A8B6M733</accession>
<evidence type="ECO:0000313" key="2">
    <source>
        <dbReference type="EMBL" id="VTZ50607.1"/>
    </source>
</evidence>
<evidence type="ECO:0000259" key="1">
    <source>
        <dbReference type="PROSITE" id="PS50994"/>
    </source>
</evidence>
<dbReference type="GO" id="GO:0003676">
    <property type="term" value="F:nucleic acid binding"/>
    <property type="evidence" value="ECO:0007669"/>
    <property type="project" value="InterPro"/>
</dbReference>